<dbReference type="EMBL" id="CP059693">
    <property type="protein sequence ID" value="WDE11984.1"/>
    <property type="molecule type" value="Genomic_DNA"/>
</dbReference>
<dbReference type="RefSeq" id="WP_274052211.1">
    <property type="nucleotide sequence ID" value="NZ_CP059693.1"/>
</dbReference>
<organism evidence="1 2">
    <name type="scientific">Thalassomonas haliotis</name>
    <dbReference type="NCBI Taxonomy" id="485448"/>
    <lineage>
        <taxon>Bacteria</taxon>
        <taxon>Pseudomonadati</taxon>
        <taxon>Pseudomonadota</taxon>
        <taxon>Gammaproteobacteria</taxon>
        <taxon>Alteromonadales</taxon>
        <taxon>Colwelliaceae</taxon>
        <taxon>Thalassomonas</taxon>
    </lineage>
</organism>
<accession>A0ABY7VE84</accession>
<keyword evidence="2" id="KW-1185">Reference proteome</keyword>
<sequence>MDSKYIKEKNIISRYLRGGLTPEETIEFEEYLIDKPELIEQLEIDNQLMKTLPEVNYSAAKTQTSIFDFLMTPLRASFATGFSCLMGFYLFTLYDGSISAPPQGLVAKQSQVVFLDTLRGAGSSQDAPRTITLSAGTNSISIGVPAEPDYPTVKYKIQVNHDQIPKGQFSTKCRLADQSGYFFITLEGEPLQPGVYLIDAIPCHDTLTPKRLNITLTKTHAIQGENR</sequence>
<name>A0ABY7VE84_9GAMM</name>
<dbReference type="Proteomes" id="UP001215231">
    <property type="component" value="Chromosome"/>
</dbReference>
<proteinExistence type="predicted"/>
<evidence type="ECO:0000313" key="2">
    <source>
        <dbReference type="Proteomes" id="UP001215231"/>
    </source>
</evidence>
<protein>
    <submittedName>
        <fullName evidence="1">Uncharacterized protein</fullName>
    </submittedName>
</protein>
<reference evidence="1 2" key="1">
    <citation type="journal article" date="2022" name="Mar. Drugs">
        <title>Bioassay-Guided Fractionation Leads to the Detection of Cholic Acid Generated by the Rare Thalassomonas sp.</title>
        <authorList>
            <person name="Pheiffer F."/>
            <person name="Schneider Y.K."/>
            <person name="Hansen E.H."/>
            <person name="Andersen J.H."/>
            <person name="Isaksson J."/>
            <person name="Busche T."/>
            <person name="R C."/>
            <person name="Kalinowski J."/>
            <person name="Zyl L.V."/>
            <person name="Trindade M."/>
        </authorList>
    </citation>
    <scope>NUCLEOTIDE SEQUENCE [LARGE SCALE GENOMIC DNA]</scope>
    <source>
        <strain evidence="1 2">A5K-61T</strain>
    </source>
</reference>
<gene>
    <name evidence="1" type="ORF">H3N35_00380</name>
</gene>
<evidence type="ECO:0000313" key="1">
    <source>
        <dbReference type="EMBL" id="WDE11984.1"/>
    </source>
</evidence>